<reference evidence="2" key="1">
    <citation type="submission" date="2017-04" db="EMBL/GenBank/DDBJ databases">
        <authorList>
            <person name="Varghese N."/>
            <person name="Submissions S."/>
        </authorList>
    </citation>
    <scope>NUCLEOTIDE SEQUENCE [LARGE SCALE GENOMIC DNA]</scope>
    <source>
        <strain evidence="2">DSM 16537</strain>
    </source>
</reference>
<dbReference type="RefSeq" id="WP_084121042.1">
    <property type="nucleotide sequence ID" value="NZ_LT838813.1"/>
</dbReference>
<name>A0A1W2H6H8_9BACT</name>
<gene>
    <name evidence="1" type="ORF">SAMN00777080_2862</name>
</gene>
<keyword evidence="2" id="KW-1185">Reference proteome</keyword>
<proteinExistence type="predicted"/>
<dbReference type="AlphaFoldDB" id="A0A1W2H6H8"/>
<sequence>MTKKLTKKQVYDISQELQCGMKVFVNTDTLEYKSIPDMDDMDDFGFWDEELEEIGNIWKRS</sequence>
<evidence type="ECO:0000313" key="2">
    <source>
        <dbReference type="Proteomes" id="UP000192333"/>
    </source>
</evidence>
<protein>
    <submittedName>
        <fullName evidence="1">Uncharacterized protein</fullName>
    </submittedName>
</protein>
<dbReference type="STRING" id="758820.SAMN00777080_2862"/>
<dbReference type="OrthoDB" id="961309at2"/>
<dbReference type="EMBL" id="LT838813">
    <property type="protein sequence ID" value="SMD44242.1"/>
    <property type="molecule type" value="Genomic_DNA"/>
</dbReference>
<organism evidence="1 2">
    <name type="scientific">Aquiflexum balticum DSM 16537</name>
    <dbReference type="NCBI Taxonomy" id="758820"/>
    <lineage>
        <taxon>Bacteria</taxon>
        <taxon>Pseudomonadati</taxon>
        <taxon>Bacteroidota</taxon>
        <taxon>Cytophagia</taxon>
        <taxon>Cytophagales</taxon>
        <taxon>Cyclobacteriaceae</taxon>
        <taxon>Aquiflexum</taxon>
    </lineage>
</organism>
<dbReference type="Proteomes" id="UP000192333">
    <property type="component" value="Chromosome I"/>
</dbReference>
<evidence type="ECO:0000313" key="1">
    <source>
        <dbReference type="EMBL" id="SMD44242.1"/>
    </source>
</evidence>
<accession>A0A1W2H6H8</accession>